<dbReference type="GO" id="GO:0055085">
    <property type="term" value="P:transmembrane transport"/>
    <property type="evidence" value="ECO:0007669"/>
    <property type="project" value="TreeGrafter"/>
</dbReference>
<dbReference type="OrthoDB" id="9784366at2"/>
<feature type="region of interest" description="Disordered" evidence="8">
    <location>
        <begin position="390"/>
        <end position="413"/>
    </location>
</feature>
<dbReference type="PANTHER" id="PTHR21716">
    <property type="entry name" value="TRANSMEMBRANE PROTEIN"/>
    <property type="match status" value="1"/>
</dbReference>
<feature type="transmembrane region" description="Helical" evidence="9">
    <location>
        <begin position="305"/>
        <end position="331"/>
    </location>
</feature>
<feature type="compositionally biased region" description="Polar residues" evidence="8">
    <location>
        <begin position="1"/>
        <end position="14"/>
    </location>
</feature>
<dbReference type="RefSeq" id="WP_051136567.1">
    <property type="nucleotide sequence ID" value="NZ_BAABIH010000027.1"/>
</dbReference>
<feature type="region of interest" description="Disordered" evidence="8">
    <location>
        <begin position="1"/>
        <end position="24"/>
    </location>
</feature>
<evidence type="ECO:0000313" key="11">
    <source>
        <dbReference type="Proteomes" id="UP000326702"/>
    </source>
</evidence>
<evidence type="ECO:0000256" key="2">
    <source>
        <dbReference type="ARBA" id="ARBA00009773"/>
    </source>
</evidence>
<feature type="transmembrane region" description="Helical" evidence="9">
    <location>
        <begin position="255"/>
        <end position="274"/>
    </location>
</feature>
<comment type="similarity">
    <text evidence="2">Belongs to the autoinducer-2 exporter (AI-2E) (TC 2.A.86) family.</text>
</comment>
<proteinExistence type="inferred from homology"/>
<name>A0A5P9Q9Y5_9MICO</name>
<evidence type="ECO:0000256" key="8">
    <source>
        <dbReference type="SAM" id="MobiDB-lite"/>
    </source>
</evidence>
<keyword evidence="11" id="KW-1185">Reference proteome</keyword>
<evidence type="ECO:0000256" key="5">
    <source>
        <dbReference type="ARBA" id="ARBA00022692"/>
    </source>
</evidence>
<comment type="subcellular location">
    <subcellularLocation>
        <location evidence="1">Cell membrane</location>
        <topology evidence="1">Multi-pass membrane protein</topology>
    </subcellularLocation>
</comment>
<keyword evidence="3" id="KW-0813">Transport</keyword>
<feature type="compositionally biased region" description="Acidic residues" evidence="8">
    <location>
        <begin position="394"/>
        <end position="403"/>
    </location>
</feature>
<keyword evidence="7 9" id="KW-0472">Membrane</keyword>
<evidence type="ECO:0000313" key="10">
    <source>
        <dbReference type="EMBL" id="QFU98159.1"/>
    </source>
</evidence>
<keyword evidence="5 9" id="KW-0812">Transmembrane</keyword>
<dbReference type="EMBL" id="CP045529">
    <property type="protein sequence ID" value="QFU98159.1"/>
    <property type="molecule type" value="Genomic_DNA"/>
</dbReference>
<dbReference type="Proteomes" id="UP000326702">
    <property type="component" value="Chromosome"/>
</dbReference>
<feature type="compositionally biased region" description="Pro residues" evidence="8">
    <location>
        <begin position="404"/>
        <end position="413"/>
    </location>
</feature>
<keyword evidence="4" id="KW-1003">Cell membrane</keyword>
<protein>
    <submittedName>
        <fullName evidence="10">UPF0118 membrane protein</fullName>
    </submittedName>
</protein>
<dbReference type="AlphaFoldDB" id="A0A5P9Q9Y5"/>
<feature type="transmembrane region" description="Helical" evidence="9">
    <location>
        <begin position="59"/>
        <end position="75"/>
    </location>
</feature>
<feature type="transmembrane region" description="Helical" evidence="9">
    <location>
        <begin position="82"/>
        <end position="101"/>
    </location>
</feature>
<evidence type="ECO:0000256" key="7">
    <source>
        <dbReference type="ARBA" id="ARBA00023136"/>
    </source>
</evidence>
<keyword evidence="6 9" id="KW-1133">Transmembrane helix</keyword>
<dbReference type="Pfam" id="PF01594">
    <property type="entry name" value="AI-2E_transport"/>
    <property type="match status" value="1"/>
</dbReference>
<feature type="transmembrane region" description="Helical" evidence="9">
    <location>
        <begin position="281"/>
        <end position="299"/>
    </location>
</feature>
<feature type="transmembrane region" description="Helical" evidence="9">
    <location>
        <begin position="201"/>
        <end position="220"/>
    </location>
</feature>
<evidence type="ECO:0000256" key="6">
    <source>
        <dbReference type="ARBA" id="ARBA00022989"/>
    </source>
</evidence>
<evidence type="ECO:0000256" key="3">
    <source>
        <dbReference type="ARBA" id="ARBA00022448"/>
    </source>
</evidence>
<dbReference type="InterPro" id="IPR002549">
    <property type="entry name" value="AI-2E-like"/>
</dbReference>
<dbReference type="GO" id="GO:0005886">
    <property type="term" value="C:plasma membrane"/>
    <property type="evidence" value="ECO:0007669"/>
    <property type="project" value="UniProtKB-SubCell"/>
</dbReference>
<dbReference type="PANTHER" id="PTHR21716:SF53">
    <property type="entry name" value="PERMEASE PERM-RELATED"/>
    <property type="match status" value="1"/>
</dbReference>
<sequence length="413" mass="43731">MTNGAVGDQGTTGAPSPGSKPSVAVSPAARKVAGGRRNPSVVGVAPEPVPLWLRTTAGWIWRLLLLIVAVALVFWATSQVRLLFIALFIACVFTSVLRPVVKTLERVVWRWLAVLLTLLAAIAVVGGLLTYVVASVAGQWNDLAKQFNAGLQQILDFLNGSPFNLHLKLSDLNEWVEKGRDWLTQHSGDIASTAFSQAGSVAEVFTCLALAIFCTIFFLARGTEMWTWFLNQMPAGSREPLMAAGGAGWYTFSGYARGTVIIALTDAILAGIWLTILRVPLAAPLAVLVFIGAFIPLIGAPLAMVVAMIVALATHGVWSAVLVGVGIALIGQLEGHVLQPLVMGRQVSLHPVVVACSVTAGTLIGGLLGAIIAVPLVAVTWSVYSRLHTPDPPMEPDEPEEAVEPPPDAEPVR</sequence>
<evidence type="ECO:0000256" key="9">
    <source>
        <dbReference type="SAM" id="Phobius"/>
    </source>
</evidence>
<reference evidence="10 11" key="1">
    <citation type="submission" date="2019-10" db="EMBL/GenBank/DDBJ databases">
        <title>Genome sequence of Luteimicrobium xylanilyticum HY-24.</title>
        <authorList>
            <person name="Kim D.Y."/>
            <person name="Park H.-Y."/>
        </authorList>
    </citation>
    <scope>NUCLEOTIDE SEQUENCE [LARGE SCALE GENOMIC DNA]</scope>
    <source>
        <strain evidence="10 11">HY-24</strain>
    </source>
</reference>
<evidence type="ECO:0000256" key="4">
    <source>
        <dbReference type="ARBA" id="ARBA00022475"/>
    </source>
</evidence>
<dbReference type="KEGG" id="lxl:KDY119_01669"/>
<feature type="transmembrane region" description="Helical" evidence="9">
    <location>
        <begin position="352"/>
        <end position="384"/>
    </location>
</feature>
<feature type="transmembrane region" description="Helical" evidence="9">
    <location>
        <begin position="107"/>
        <end position="134"/>
    </location>
</feature>
<evidence type="ECO:0000256" key="1">
    <source>
        <dbReference type="ARBA" id="ARBA00004651"/>
    </source>
</evidence>
<organism evidence="10 11">
    <name type="scientific">Luteimicrobium xylanilyticum</name>
    <dbReference type="NCBI Taxonomy" id="1133546"/>
    <lineage>
        <taxon>Bacteria</taxon>
        <taxon>Bacillati</taxon>
        <taxon>Actinomycetota</taxon>
        <taxon>Actinomycetes</taxon>
        <taxon>Micrococcales</taxon>
        <taxon>Luteimicrobium</taxon>
    </lineage>
</organism>
<gene>
    <name evidence="10" type="ORF">KDY119_01669</name>
</gene>
<accession>A0A5P9Q9Y5</accession>